<reference evidence="1 2" key="1">
    <citation type="journal article" date="2021" name="Elife">
        <title>Chloroplast acquisition without the gene transfer in kleptoplastic sea slugs, Plakobranchus ocellatus.</title>
        <authorList>
            <person name="Maeda T."/>
            <person name="Takahashi S."/>
            <person name="Yoshida T."/>
            <person name="Shimamura S."/>
            <person name="Takaki Y."/>
            <person name="Nagai Y."/>
            <person name="Toyoda A."/>
            <person name="Suzuki Y."/>
            <person name="Arimoto A."/>
            <person name="Ishii H."/>
            <person name="Satoh N."/>
            <person name="Nishiyama T."/>
            <person name="Hasebe M."/>
            <person name="Maruyama T."/>
            <person name="Minagawa J."/>
            <person name="Obokata J."/>
            <person name="Shigenobu S."/>
        </authorList>
    </citation>
    <scope>NUCLEOTIDE SEQUENCE [LARGE SCALE GENOMIC DNA]</scope>
</reference>
<keyword evidence="2" id="KW-1185">Reference proteome</keyword>
<dbReference type="Proteomes" id="UP000762676">
    <property type="component" value="Unassembled WGS sequence"/>
</dbReference>
<dbReference type="EMBL" id="BMAT01010914">
    <property type="protein sequence ID" value="GFR63321.1"/>
    <property type="molecule type" value="Genomic_DNA"/>
</dbReference>
<organism evidence="1 2">
    <name type="scientific">Elysia marginata</name>
    <dbReference type="NCBI Taxonomy" id="1093978"/>
    <lineage>
        <taxon>Eukaryota</taxon>
        <taxon>Metazoa</taxon>
        <taxon>Spiralia</taxon>
        <taxon>Lophotrochozoa</taxon>
        <taxon>Mollusca</taxon>
        <taxon>Gastropoda</taxon>
        <taxon>Heterobranchia</taxon>
        <taxon>Euthyneura</taxon>
        <taxon>Panpulmonata</taxon>
        <taxon>Sacoglossa</taxon>
        <taxon>Placobranchoidea</taxon>
        <taxon>Plakobranchidae</taxon>
        <taxon>Elysia</taxon>
    </lineage>
</organism>
<accession>A0AAV4ET26</accession>
<comment type="caution">
    <text evidence="1">The sequence shown here is derived from an EMBL/GenBank/DDBJ whole genome shotgun (WGS) entry which is preliminary data.</text>
</comment>
<evidence type="ECO:0000313" key="2">
    <source>
        <dbReference type="Proteomes" id="UP000762676"/>
    </source>
</evidence>
<sequence>MLPVVANTIRNRMWVNGQEVPSGATSFRVSLLTSLQHVPEFPQSLLPVDTSTVVFLGHVTREPTSPLEQKKLYDIMYLTGQRNHIVDT</sequence>
<name>A0AAV4ET26_9GAST</name>
<protein>
    <submittedName>
        <fullName evidence="1">Uncharacterized protein</fullName>
    </submittedName>
</protein>
<proteinExistence type="predicted"/>
<gene>
    <name evidence="1" type="ORF">ElyMa_005481400</name>
</gene>
<dbReference type="AlphaFoldDB" id="A0AAV4ET26"/>
<evidence type="ECO:0000313" key="1">
    <source>
        <dbReference type="EMBL" id="GFR63321.1"/>
    </source>
</evidence>